<dbReference type="EMBL" id="CM017694">
    <property type="protein sequence ID" value="TYH09860.1"/>
    <property type="molecule type" value="Genomic_DNA"/>
</dbReference>
<dbReference type="AlphaFoldDB" id="A0A5D2FWV2"/>
<evidence type="ECO:0000256" key="1">
    <source>
        <dbReference type="SAM" id="MobiDB-lite"/>
    </source>
</evidence>
<gene>
    <name evidence="2" type="ORF">ES288_A07G131300v1</name>
</gene>
<keyword evidence="3" id="KW-1185">Reference proteome</keyword>
<name>A0A5D2FWV2_GOSDA</name>
<protein>
    <submittedName>
        <fullName evidence="2">Uncharacterized protein</fullName>
    </submittedName>
</protein>
<accession>A0A5D2FWV2</accession>
<reference evidence="2 3" key="1">
    <citation type="submission" date="2019-06" db="EMBL/GenBank/DDBJ databases">
        <title>WGS assembly of Gossypium darwinii.</title>
        <authorList>
            <person name="Chen Z.J."/>
            <person name="Sreedasyam A."/>
            <person name="Ando A."/>
            <person name="Song Q."/>
            <person name="De L."/>
            <person name="Hulse-Kemp A."/>
            <person name="Ding M."/>
            <person name="Ye W."/>
            <person name="Kirkbride R."/>
            <person name="Jenkins J."/>
            <person name="Plott C."/>
            <person name="Lovell J."/>
            <person name="Lin Y.-M."/>
            <person name="Vaughn R."/>
            <person name="Liu B."/>
            <person name="Li W."/>
            <person name="Simpson S."/>
            <person name="Scheffler B."/>
            <person name="Saski C."/>
            <person name="Grover C."/>
            <person name="Hu G."/>
            <person name="Conover J."/>
            <person name="Carlson J."/>
            <person name="Shu S."/>
            <person name="Boston L."/>
            <person name="Williams M."/>
            <person name="Peterson D."/>
            <person name="Mcgee K."/>
            <person name="Jones D."/>
            <person name="Wendel J."/>
            <person name="Stelly D."/>
            <person name="Grimwood J."/>
            <person name="Schmutz J."/>
        </authorList>
    </citation>
    <scope>NUCLEOTIDE SEQUENCE [LARGE SCALE GENOMIC DNA]</scope>
    <source>
        <strain evidence="2">1808015.09</strain>
    </source>
</reference>
<evidence type="ECO:0000313" key="3">
    <source>
        <dbReference type="Proteomes" id="UP000323506"/>
    </source>
</evidence>
<proteinExistence type="predicted"/>
<feature type="compositionally biased region" description="Basic residues" evidence="1">
    <location>
        <begin position="1"/>
        <end position="13"/>
    </location>
</feature>
<dbReference type="Proteomes" id="UP000323506">
    <property type="component" value="Chromosome A07"/>
</dbReference>
<organism evidence="2 3">
    <name type="scientific">Gossypium darwinii</name>
    <name type="common">Darwin's cotton</name>
    <name type="synonym">Gossypium barbadense var. darwinii</name>
    <dbReference type="NCBI Taxonomy" id="34276"/>
    <lineage>
        <taxon>Eukaryota</taxon>
        <taxon>Viridiplantae</taxon>
        <taxon>Streptophyta</taxon>
        <taxon>Embryophyta</taxon>
        <taxon>Tracheophyta</taxon>
        <taxon>Spermatophyta</taxon>
        <taxon>Magnoliopsida</taxon>
        <taxon>eudicotyledons</taxon>
        <taxon>Gunneridae</taxon>
        <taxon>Pentapetalae</taxon>
        <taxon>rosids</taxon>
        <taxon>malvids</taxon>
        <taxon>Malvales</taxon>
        <taxon>Malvaceae</taxon>
        <taxon>Malvoideae</taxon>
        <taxon>Gossypium</taxon>
    </lineage>
</organism>
<evidence type="ECO:0000313" key="2">
    <source>
        <dbReference type="EMBL" id="TYH09860.1"/>
    </source>
</evidence>
<feature type="region of interest" description="Disordered" evidence="1">
    <location>
        <begin position="1"/>
        <end position="29"/>
    </location>
</feature>
<feature type="non-terminal residue" evidence="2">
    <location>
        <position position="1"/>
    </location>
</feature>
<sequence>LKRRRKRRRRRRDCKIPLKVSNDPNTTDPKNKLAALTTSVPATTTCTAIKMIFFLFCRFHVGCQHGKLTGHLSFLLRL</sequence>